<gene>
    <name evidence="1" type="ORF">JR316_0001323</name>
</gene>
<organism evidence="1 2">
    <name type="scientific">Psilocybe cubensis</name>
    <name type="common">Psychedelic mushroom</name>
    <name type="synonym">Stropharia cubensis</name>
    <dbReference type="NCBI Taxonomy" id="181762"/>
    <lineage>
        <taxon>Eukaryota</taxon>
        <taxon>Fungi</taxon>
        <taxon>Dikarya</taxon>
        <taxon>Basidiomycota</taxon>
        <taxon>Agaricomycotina</taxon>
        <taxon>Agaricomycetes</taxon>
        <taxon>Agaricomycetidae</taxon>
        <taxon>Agaricales</taxon>
        <taxon>Agaricineae</taxon>
        <taxon>Strophariaceae</taxon>
        <taxon>Psilocybe</taxon>
    </lineage>
</organism>
<proteinExistence type="predicted"/>
<dbReference type="Proteomes" id="UP000664032">
    <property type="component" value="Unassembled WGS sequence"/>
</dbReference>
<sequence length="539" mass="61082">MPLDLLSTVSARLLAHPLYTLIAAALGYVFVVRGVWNKSRKRNPNNLPLPPGPKGYPIIGNLFDVPQPVNNPHIVYDQWFKKYGDMIYVEVLGQSLLILGSLQRANDLLDKRSSNYSDRMRMPMILELMNWGYNMAFLPYGQWWRRHRKAFNEHFHQNIVHIYHPTQIREIRVFLHRLLVSPDNFMHHIRHALSSIIMGVAYGITVKDSSDPYISNAEKALQGVVEAGIPGAFLVDLIPALLYVPAWFPGAGFKKKAAYWSKINDDVINKPFEYIENELKHNRVVVPSVTTSLISHLPDKSDPLYSEERQIAKHTTAVAYIGGADTTVSTVQSFFLAMAMYPDAQRNAQAELDAVVGSHRLPDFSDRDSLPYINAVIKESMRWNQVLPLGILCHMATEDDEYDGYFIPRGTVVMANGWSILHDPEVFSEPMKYKPERYLKNGKLDPSVRSPDCAAFGYGRRIYPGRHLSDNSLYLIVSSVLSVYNIKPPLDEHGNPIQLKPNFAGGFLSYPVPFQCRIEPRSSTAEKLIRDCVEEDLSG</sequence>
<reference evidence="1" key="1">
    <citation type="submission" date="2021-10" db="EMBL/GenBank/DDBJ databases">
        <title>Psilocybe cubensis genome.</title>
        <authorList>
            <person name="Mckernan K.J."/>
            <person name="Crawford S."/>
            <person name="Trippe A."/>
            <person name="Kane L.T."/>
            <person name="Mclaughlin S."/>
        </authorList>
    </citation>
    <scope>NUCLEOTIDE SEQUENCE</scope>
    <source>
        <strain evidence="1">MGC-MH-2018</strain>
    </source>
</reference>
<keyword evidence="2" id="KW-1185">Reference proteome</keyword>
<keyword evidence="1" id="KW-0560">Oxidoreductase</keyword>
<name>A0ACB8HH63_PSICU</name>
<protein>
    <submittedName>
        <fullName evidence="1">Cytochrome P450 monooxygenase COX2</fullName>
    </submittedName>
</protein>
<dbReference type="EMBL" id="JAFIQS020000001">
    <property type="protein sequence ID" value="KAH9487253.1"/>
    <property type="molecule type" value="Genomic_DNA"/>
</dbReference>
<comment type="caution">
    <text evidence="1">The sequence shown here is derived from an EMBL/GenBank/DDBJ whole genome shotgun (WGS) entry which is preliminary data.</text>
</comment>
<accession>A0ACB8HH63</accession>
<evidence type="ECO:0000313" key="1">
    <source>
        <dbReference type="EMBL" id="KAH9487253.1"/>
    </source>
</evidence>
<evidence type="ECO:0000313" key="2">
    <source>
        <dbReference type="Proteomes" id="UP000664032"/>
    </source>
</evidence>
<keyword evidence="1" id="KW-0503">Monooxygenase</keyword>